<proteinExistence type="predicted"/>
<evidence type="ECO:0000313" key="2">
    <source>
        <dbReference type="Proteomes" id="UP000297014"/>
    </source>
</evidence>
<comment type="caution">
    <text evidence="1">The sequence shown here is derived from an EMBL/GenBank/DDBJ whole genome shotgun (WGS) entry which is preliminary data.</text>
</comment>
<dbReference type="Proteomes" id="UP000297014">
    <property type="component" value="Unassembled WGS sequence"/>
</dbReference>
<sequence>MTNKCENCQTPIIDYGRISDYEDKYSAYEEIDLNKLNNQIEKDYSEHLCAHYLYCPTCRETKIKLLHEL</sequence>
<dbReference type="RefSeq" id="WP_052044344.1">
    <property type="nucleotide sequence ID" value="NZ_ALPT02000016.1"/>
</dbReference>
<dbReference type="OrthoDB" id="1683552at2"/>
<protein>
    <submittedName>
        <fullName evidence="1">Uncharacterized protein</fullName>
    </submittedName>
</protein>
<dbReference type="AlphaFoldDB" id="A0A4S4JT69"/>
<organism evidence="1 2">
    <name type="scientific">Alkalihalobacillus alcalophilus ATCC 27647 = CGMCC 1.3604</name>
    <dbReference type="NCBI Taxonomy" id="1218173"/>
    <lineage>
        <taxon>Bacteria</taxon>
        <taxon>Bacillati</taxon>
        <taxon>Bacillota</taxon>
        <taxon>Bacilli</taxon>
        <taxon>Bacillales</taxon>
        <taxon>Bacillaceae</taxon>
        <taxon>Alkalihalobacillus</taxon>
    </lineage>
</organism>
<accession>A0A4S4JT69</accession>
<name>A0A4S4JT69_ALKAL</name>
<dbReference type="EMBL" id="JALP01000397">
    <property type="protein sequence ID" value="THG88308.1"/>
    <property type="molecule type" value="Genomic_DNA"/>
</dbReference>
<evidence type="ECO:0000313" key="1">
    <source>
        <dbReference type="EMBL" id="THG88308.1"/>
    </source>
</evidence>
<reference evidence="1 2" key="1">
    <citation type="submission" date="2014-01" db="EMBL/GenBank/DDBJ databases">
        <title>Draft genome sequencing of Bacillus alcalophilus CGMCC 1.3604.</title>
        <authorList>
            <person name="Yang J."/>
            <person name="Diao L."/>
            <person name="Yang S."/>
        </authorList>
    </citation>
    <scope>NUCLEOTIDE SEQUENCE [LARGE SCALE GENOMIC DNA]</scope>
    <source>
        <strain evidence="1 2">CGMCC 1.3604</strain>
    </source>
</reference>
<gene>
    <name evidence="1" type="ORF">AJ85_07105</name>
</gene>